<dbReference type="InterPro" id="IPR003661">
    <property type="entry name" value="HisK_dim/P_dom"/>
</dbReference>
<dbReference type="SMART" id="SM00387">
    <property type="entry name" value="HATPase_c"/>
    <property type="match status" value="1"/>
</dbReference>
<keyword evidence="9" id="KW-0067">ATP-binding</keyword>
<keyword evidence="13" id="KW-1185">Reference proteome</keyword>
<evidence type="ECO:0000256" key="3">
    <source>
        <dbReference type="ARBA" id="ARBA00012438"/>
    </source>
</evidence>
<dbReference type="PRINTS" id="PR00344">
    <property type="entry name" value="BCTRLSENSOR"/>
</dbReference>
<keyword evidence="10" id="KW-0472">Membrane</keyword>
<dbReference type="GO" id="GO:0005886">
    <property type="term" value="C:plasma membrane"/>
    <property type="evidence" value="ECO:0007669"/>
    <property type="project" value="UniProtKB-SubCell"/>
</dbReference>
<evidence type="ECO:0000313" key="13">
    <source>
        <dbReference type="Proteomes" id="UP000532440"/>
    </source>
</evidence>
<dbReference type="Gene3D" id="3.30.565.10">
    <property type="entry name" value="Histidine kinase-like ATPase, C-terminal domain"/>
    <property type="match status" value="1"/>
</dbReference>
<gene>
    <name evidence="12" type="ORF">HNQ70_002084</name>
</gene>
<dbReference type="RefSeq" id="WP_183967116.1">
    <property type="nucleotide sequence ID" value="NZ_BAABEW010000002.1"/>
</dbReference>
<dbReference type="Proteomes" id="UP000532440">
    <property type="component" value="Unassembled WGS sequence"/>
</dbReference>
<dbReference type="CDD" id="cd00075">
    <property type="entry name" value="HATPase"/>
    <property type="match status" value="1"/>
</dbReference>
<evidence type="ECO:0000256" key="6">
    <source>
        <dbReference type="ARBA" id="ARBA00022679"/>
    </source>
</evidence>
<keyword evidence="8 12" id="KW-0418">Kinase</keyword>
<dbReference type="PANTHER" id="PTHR44936:SF10">
    <property type="entry name" value="SENSOR PROTEIN RSTB"/>
    <property type="match status" value="1"/>
</dbReference>
<dbReference type="InterPro" id="IPR003594">
    <property type="entry name" value="HATPase_dom"/>
</dbReference>
<keyword evidence="4" id="KW-1003">Cell membrane</keyword>
<proteinExistence type="predicted"/>
<dbReference type="InterPro" id="IPR004358">
    <property type="entry name" value="Sig_transdc_His_kin-like_C"/>
</dbReference>
<feature type="transmembrane region" description="Helical" evidence="10">
    <location>
        <begin position="333"/>
        <end position="354"/>
    </location>
</feature>
<dbReference type="CDD" id="cd00082">
    <property type="entry name" value="HisKA"/>
    <property type="match status" value="1"/>
</dbReference>
<dbReference type="InterPro" id="IPR005467">
    <property type="entry name" value="His_kinase_dom"/>
</dbReference>
<keyword evidence="5" id="KW-0597">Phosphoprotein</keyword>
<feature type="transmembrane region" description="Helical" evidence="10">
    <location>
        <begin position="243"/>
        <end position="260"/>
    </location>
</feature>
<keyword evidence="6" id="KW-0808">Transferase</keyword>
<dbReference type="PANTHER" id="PTHR44936">
    <property type="entry name" value="SENSOR PROTEIN CREC"/>
    <property type="match status" value="1"/>
</dbReference>
<protein>
    <recommendedName>
        <fullName evidence="3">histidine kinase</fullName>
        <ecNumber evidence="3">2.7.13.3</ecNumber>
    </recommendedName>
</protein>
<name>A0A7W8HJ25_9BURK</name>
<feature type="transmembrane region" description="Helical" evidence="10">
    <location>
        <begin position="360"/>
        <end position="382"/>
    </location>
</feature>
<evidence type="ECO:0000256" key="1">
    <source>
        <dbReference type="ARBA" id="ARBA00000085"/>
    </source>
</evidence>
<dbReference type="GO" id="GO:0005524">
    <property type="term" value="F:ATP binding"/>
    <property type="evidence" value="ECO:0007669"/>
    <property type="project" value="UniProtKB-KW"/>
</dbReference>
<dbReference type="InterPro" id="IPR050980">
    <property type="entry name" value="2C_sensor_his_kinase"/>
</dbReference>
<evidence type="ECO:0000256" key="10">
    <source>
        <dbReference type="SAM" id="Phobius"/>
    </source>
</evidence>
<dbReference type="GO" id="GO:0000155">
    <property type="term" value="F:phosphorelay sensor kinase activity"/>
    <property type="evidence" value="ECO:0007669"/>
    <property type="project" value="InterPro"/>
</dbReference>
<comment type="caution">
    <text evidence="12">The sequence shown here is derived from an EMBL/GenBank/DDBJ whole genome shotgun (WGS) entry which is preliminary data.</text>
</comment>
<evidence type="ECO:0000256" key="2">
    <source>
        <dbReference type="ARBA" id="ARBA00004651"/>
    </source>
</evidence>
<evidence type="ECO:0000256" key="8">
    <source>
        <dbReference type="ARBA" id="ARBA00022777"/>
    </source>
</evidence>
<accession>A0A7W8HJ25</accession>
<keyword evidence="7" id="KW-0547">Nucleotide-binding</keyword>
<evidence type="ECO:0000256" key="9">
    <source>
        <dbReference type="ARBA" id="ARBA00022840"/>
    </source>
</evidence>
<organism evidence="12 13">
    <name type="scientific">Quisquiliibacterium transsilvanicum</name>
    <dbReference type="NCBI Taxonomy" id="1549638"/>
    <lineage>
        <taxon>Bacteria</taxon>
        <taxon>Pseudomonadati</taxon>
        <taxon>Pseudomonadota</taxon>
        <taxon>Betaproteobacteria</taxon>
        <taxon>Burkholderiales</taxon>
        <taxon>Burkholderiaceae</taxon>
        <taxon>Quisquiliibacterium</taxon>
    </lineage>
</organism>
<evidence type="ECO:0000259" key="11">
    <source>
        <dbReference type="PROSITE" id="PS50109"/>
    </source>
</evidence>
<evidence type="ECO:0000256" key="7">
    <source>
        <dbReference type="ARBA" id="ARBA00022741"/>
    </source>
</evidence>
<feature type="transmembrane region" description="Helical" evidence="10">
    <location>
        <begin position="176"/>
        <end position="197"/>
    </location>
</feature>
<dbReference type="AlphaFoldDB" id="A0A7W8HJ25"/>
<dbReference type="SUPFAM" id="SSF55874">
    <property type="entry name" value="ATPase domain of HSP90 chaperone/DNA topoisomerase II/histidine kinase"/>
    <property type="match status" value="1"/>
</dbReference>
<dbReference type="SUPFAM" id="SSF47384">
    <property type="entry name" value="Homodimeric domain of signal transducing histidine kinase"/>
    <property type="match status" value="1"/>
</dbReference>
<evidence type="ECO:0000313" key="12">
    <source>
        <dbReference type="EMBL" id="MBB5272070.1"/>
    </source>
</evidence>
<feature type="transmembrane region" description="Helical" evidence="10">
    <location>
        <begin position="301"/>
        <end position="321"/>
    </location>
</feature>
<evidence type="ECO:0000256" key="4">
    <source>
        <dbReference type="ARBA" id="ARBA00022475"/>
    </source>
</evidence>
<sequence length="638" mass="67083">MSTVVDELHLPEDHRSEVIGLVTVPGQPVTAADALEALQALDPSDRAPHGPAVALRGAANEAWFEVRLPEPALRAMGEAADAVLEVSPPWLERVSLAAIEPGSRRVLGGTSWLYGEPGSVHGRIDPWPVLDVPDPPWQGADAAVLLLQARSYGPLMVSVRLLTREQAILRAQARTLLAGLLCGALVILLGCALGLMLTSGGRDYASFGAFALMLASATVLLGSANGLVPLLFGAGSAGGSRRALELALCVGCGAGTLVAARWSGAPRASPRVAGYAGWSAGAQFAAAAGSAAGAFSALQPAVLALHTGSILVIVGSGIIGLRNRTSLERLNLAMLAAQVGFQLPVKMAFAGLAAPGPLAFHGWQLGTICAAIVVFNSLVGLMREAERSRRLRVRAEVLQARLSAEERSIAESRDMFRMLSHELRTPLATLCVLARNAEREHPAVSPFSQAMIVQAKRVANLLERVATGESLADMARSGTREPTAVARASREVVGDLRLNWPDRCVLLRTAVSDDTTVGASPEAVRLILANLVENALRHGGPEARVDVHVRGGADHVEFVVSDDGLGIAAEDRELIFKRYWRGRSAMRNPGVGLGLWLVWRVVEGVGGRVRFHASPTGGSVFTVVLPVAGAQGLREATQ</sequence>
<dbReference type="InterPro" id="IPR036890">
    <property type="entry name" value="HATPase_C_sf"/>
</dbReference>
<reference evidence="12 13" key="1">
    <citation type="submission" date="2020-08" db="EMBL/GenBank/DDBJ databases">
        <title>Genomic Encyclopedia of Type Strains, Phase IV (KMG-IV): sequencing the most valuable type-strain genomes for metagenomic binning, comparative biology and taxonomic classification.</title>
        <authorList>
            <person name="Goeker M."/>
        </authorList>
    </citation>
    <scope>NUCLEOTIDE SEQUENCE [LARGE SCALE GENOMIC DNA]</scope>
    <source>
        <strain evidence="12 13">DSM 29781</strain>
    </source>
</reference>
<dbReference type="Pfam" id="PF02518">
    <property type="entry name" value="HATPase_c"/>
    <property type="match status" value="1"/>
</dbReference>
<dbReference type="InterPro" id="IPR036097">
    <property type="entry name" value="HisK_dim/P_sf"/>
</dbReference>
<feature type="transmembrane region" description="Helical" evidence="10">
    <location>
        <begin position="272"/>
        <end position="295"/>
    </location>
</feature>
<comment type="catalytic activity">
    <reaction evidence="1">
        <text>ATP + protein L-histidine = ADP + protein N-phospho-L-histidine.</text>
        <dbReference type="EC" id="2.7.13.3"/>
    </reaction>
</comment>
<keyword evidence="10" id="KW-0812">Transmembrane</keyword>
<comment type="subcellular location">
    <subcellularLocation>
        <location evidence="2">Cell membrane</location>
        <topology evidence="2">Multi-pass membrane protein</topology>
    </subcellularLocation>
</comment>
<dbReference type="Gene3D" id="1.10.287.130">
    <property type="match status" value="1"/>
</dbReference>
<feature type="transmembrane region" description="Helical" evidence="10">
    <location>
        <begin position="204"/>
        <end position="223"/>
    </location>
</feature>
<feature type="domain" description="Histidine kinase" evidence="11">
    <location>
        <begin position="418"/>
        <end position="629"/>
    </location>
</feature>
<dbReference type="EC" id="2.7.13.3" evidence="3"/>
<dbReference type="EMBL" id="JACHGB010000004">
    <property type="protein sequence ID" value="MBB5272070.1"/>
    <property type="molecule type" value="Genomic_DNA"/>
</dbReference>
<evidence type="ECO:0000256" key="5">
    <source>
        <dbReference type="ARBA" id="ARBA00022553"/>
    </source>
</evidence>
<dbReference type="PROSITE" id="PS50109">
    <property type="entry name" value="HIS_KIN"/>
    <property type="match status" value="1"/>
</dbReference>
<keyword evidence="10" id="KW-1133">Transmembrane helix</keyword>